<dbReference type="SUPFAM" id="SSF54427">
    <property type="entry name" value="NTF2-like"/>
    <property type="match status" value="1"/>
</dbReference>
<dbReference type="SUPFAM" id="SSF56519">
    <property type="entry name" value="Penicillin binding protein dimerisation domain"/>
    <property type="match status" value="1"/>
</dbReference>
<evidence type="ECO:0000256" key="7">
    <source>
        <dbReference type="SAM" id="MobiDB-lite"/>
    </source>
</evidence>
<dbReference type="Gene3D" id="3.10.450.100">
    <property type="entry name" value="NTF2-like, domain 1"/>
    <property type="match status" value="1"/>
</dbReference>
<keyword evidence="5" id="KW-0472">Membrane</keyword>
<dbReference type="GO" id="GO:0046677">
    <property type="term" value="P:response to antibiotic"/>
    <property type="evidence" value="ECO:0007669"/>
    <property type="project" value="InterPro"/>
</dbReference>
<dbReference type="InterPro" id="IPR001460">
    <property type="entry name" value="PCN-bd_Tpept"/>
</dbReference>
<evidence type="ECO:0000313" key="12">
    <source>
        <dbReference type="EMBL" id="THF77394.1"/>
    </source>
</evidence>
<keyword evidence="8" id="KW-0732">Signal</keyword>
<gene>
    <name evidence="12" type="ORF">E6W99_18820</name>
</gene>
<dbReference type="Pfam" id="PF00905">
    <property type="entry name" value="Transpeptidase"/>
    <property type="match status" value="1"/>
</dbReference>
<comment type="subcellular location">
    <subcellularLocation>
        <location evidence="1">Membrane</location>
    </subcellularLocation>
</comment>
<feature type="compositionally biased region" description="Basic and acidic residues" evidence="7">
    <location>
        <begin position="615"/>
        <end position="625"/>
    </location>
</feature>
<dbReference type="Gene3D" id="3.90.1310.10">
    <property type="entry name" value="Penicillin-binding protein 2a (Domain 2)"/>
    <property type="match status" value="1"/>
</dbReference>
<comment type="caution">
    <text evidence="12">The sequence shown here is derived from an EMBL/GenBank/DDBJ whole genome shotgun (WGS) entry which is preliminary data.</text>
</comment>
<dbReference type="UniPathway" id="UPA00219"/>
<evidence type="ECO:0000256" key="1">
    <source>
        <dbReference type="ARBA" id="ARBA00004370"/>
    </source>
</evidence>
<dbReference type="OrthoDB" id="9766847at2"/>
<dbReference type="GO" id="GO:0071555">
    <property type="term" value="P:cell wall organization"/>
    <property type="evidence" value="ECO:0007669"/>
    <property type="project" value="TreeGrafter"/>
</dbReference>
<feature type="domain" description="Penicillin-binding protein dimerisation" evidence="10">
    <location>
        <begin position="155"/>
        <end position="322"/>
    </location>
</feature>
<evidence type="ECO:0000259" key="10">
    <source>
        <dbReference type="Pfam" id="PF03717"/>
    </source>
</evidence>
<dbReference type="Pfam" id="PF05223">
    <property type="entry name" value="MecA_N"/>
    <property type="match status" value="1"/>
</dbReference>
<name>A0A4S4BT09_9BACI</name>
<evidence type="ECO:0000256" key="8">
    <source>
        <dbReference type="SAM" id="SignalP"/>
    </source>
</evidence>
<evidence type="ECO:0000256" key="3">
    <source>
        <dbReference type="ARBA" id="ARBA00007171"/>
    </source>
</evidence>
<dbReference type="Gene3D" id="3.30.1390.30">
    <property type="entry name" value="Penicillin-binding protein 2a, domain 3"/>
    <property type="match status" value="1"/>
</dbReference>
<dbReference type="GO" id="GO:0071972">
    <property type="term" value="F:peptidoglycan L,D-transpeptidase activity"/>
    <property type="evidence" value="ECO:0007669"/>
    <property type="project" value="TreeGrafter"/>
</dbReference>
<dbReference type="Gene3D" id="3.40.710.10">
    <property type="entry name" value="DD-peptidase/beta-lactamase superfamily"/>
    <property type="match status" value="1"/>
</dbReference>
<dbReference type="Pfam" id="PF03717">
    <property type="entry name" value="PBP_dimer"/>
    <property type="match status" value="1"/>
</dbReference>
<dbReference type="EC" id="3.4.16.4" evidence="4"/>
<dbReference type="EMBL" id="SSNT01000015">
    <property type="protein sequence ID" value="THF77394.1"/>
    <property type="molecule type" value="Genomic_DNA"/>
</dbReference>
<dbReference type="InterPro" id="IPR005311">
    <property type="entry name" value="PBP_dimer"/>
</dbReference>
<protein>
    <recommendedName>
        <fullName evidence="4">serine-type D-Ala-D-Ala carboxypeptidase</fullName>
        <ecNumber evidence="4">3.4.16.4</ecNumber>
    </recommendedName>
</protein>
<evidence type="ECO:0000256" key="4">
    <source>
        <dbReference type="ARBA" id="ARBA00012448"/>
    </source>
</evidence>
<feature type="domain" description="Penicillin-binding protein transpeptidase" evidence="9">
    <location>
        <begin position="352"/>
        <end position="665"/>
    </location>
</feature>
<feature type="region of interest" description="Disordered" evidence="7">
    <location>
        <begin position="601"/>
        <end position="629"/>
    </location>
</feature>
<accession>A0A4S4BT09</accession>
<comment type="catalytic activity">
    <reaction evidence="6">
        <text>Preferential cleavage: (Ac)2-L-Lys-D-Ala-|-D-Ala. Also transpeptidation of peptidyl-alanyl moieties that are N-acyl substituents of D-alanine.</text>
        <dbReference type="EC" id="3.4.16.4"/>
    </reaction>
</comment>
<organism evidence="12 13">
    <name type="scientific">Metabacillus sediminilitoris</name>
    <dbReference type="NCBI Taxonomy" id="2567941"/>
    <lineage>
        <taxon>Bacteria</taxon>
        <taxon>Bacillati</taxon>
        <taxon>Bacillota</taxon>
        <taxon>Bacilli</taxon>
        <taxon>Bacillales</taxon>
        <taxon>Bacillaceae</taxon>
        <taxon>Metabacillus</taxon>
    </lineage>
</organism>
<dbReference type="InterPro" id="IPR007887">
    <property type="entry name" value="MecA_N"/>
</dbReference>
<dbReference type="GO" id="GO:0009002">
    <property type="term" value="F:serine-type D-Ala-D-Ala carboxypeptidase activity"/>
    <property type="evidence" value="ECO:0007669"/>
    <property type="project" value="UniProtKB-EC"/>
</dbReference>
<dbReference type="InterPro" id="IPR012338">
    <property type="entry name" value="Beta-lactam/transpept-like"/>
</dbReference>
<dbReference type="GO" id="GO:0005886">
    <property type="term" value="C:plasma membrane"/>
    <property type="evidence" value="ECO:0007669"/>
    <property type="project" value="TreeGrafter"/>
</dbReference>
<dbReference type="GO" id="GO:0008658">
    <property type="term" value="F:penicillin binding"/>
    <property type="evidence" value="ECO:0007669"/>
    <property type="project" value="InterPro"/>
</dbReference>
<proteinExistence type="inferred from homology"/>
<comment type="similarity">
    <text evidence="3">Belongs to the transpeptidase family.</text>
</comment>
<comment type="pathway">
    <text evidence="2">Cell wall biogenesis; peptidoglycan biosynthesis.</text>
</comment>
<reference evidence="12 13" key="1">
    <citation type="submission" date="2019-04" db="EMBL/GenBank/DDBJ databases">
        <title>Bacillus sediminilitoris sp. nov., isolated from a tidal flat sediment on the East China Sea.</title>
        <authorList>
            <person name="Wei Y."/>
            <person name="Mao H."/>
            <person name="Fang J."/>
        </authorList>
    </citation>
    <scope>NUCLEOTIDE SEQUENCE [LARGE SCALE GENOMIC DNA]</scope>
    <source>
        <strain evidence="12 13">DSL-17</strain>
    </source>
</reference>
<evidence type="ECO:0000259" key="9">
    <source>
        <dbReference type="Pfam" id="PF00905"/>
    </source>
</evidence>
<keyword evidence="13" id="KW-1185">Reference proteome</keyword>
<dbReference type="PROSITE" id="PS51257">
    <property type="entry name" value="PROKAR_LIPOPROTEIN"/>
    <property type="match status" value="1"/>
</dbReference>
<evidence type="ECO:0000313" key="13">
    <source>
        <dbReference type="Proteomes" id="UP000310334"/>
    </source>
</evidence>
<evidence type="ECO:0000259" key="11">
    <source>
        <dbReference type="Pfam" id="PF05223"/>
    </source>
</evidence>
<dbReference type="RefSeq" id="WP_136356683.1">
    <property type="nucleotide sequence ID" value="NZ_CP046266.1"/>
</dbReference>
<feature type="signal peptide" evidence="8">
    <location>
        <begin position="1"/>
        <end position="19"/>
    </location>
</feature>
<dbReference type="PANTHER" id="PTHR30627:SF25">
    <property type="entry name" value="PENICILLIN-BINDING PROTEIN 3"/>
    <property type="match status" value="1"/>
</dbReference>
<feature type="chain" id="PRO_5043590677" description="serine-type D-Ala-D-Ala carboxypeptidase" evidence="8">
    <location>
        <begin position="20"/>
        <end position="671"/>
    </location>
</feature>
<evidence type="ECO:0000256" key="2">
    <source>
        <dbReference type="ARBA" id="ARBA00004752"/>
    </source>
</evidence>
<dbReference type="InterPro" id="IPR050515">
    <property type="entry name" value="Beta-lactam/transpept"/>
</dbReference>
<dbReference type="GO" id="GO:0009252">
    <property type="term" value="P:peptidoglycan biosynthetic process"/>
    <property type="evidence" value="ECO:0007669"/>
    <property type="project" value="UniProtKB-UniPathway"/>
</dbReference>
<feature type="domain" description="NTF2-like N-terminal transpeptidase" evidence="11">
    <location>
        <begin position="25"/>
        <end position="147"/>
    </location>
</feature>
<evidence type="ECO:0000256" key="6">
    <source>
        <dbReference type="ARBA" id="ARBA00034000"/>
    </source>
</evidence>
<evidence type="ECO:0000256" key="5">
    <source>
        <dbReference type="ARBA" id="ARBA00023136"/>
    </source>
</evidence>
<dbReference type="PANTHER" id="PTHR30627">
    <property type="entry name" value="PEPTIDOGLYCAN D,D-TRANSPEPTIDASE"/>
    <property type="match status" value="1"/>
</dbReference>
<dbReference type="SUPFAM" id="SSF56601">
    <property type="entry name" value="beta-lactamase/transpeptidase-like"/>
    <property type="match status" value="1"/>
</dbReference>
<dbReference type="InterPro" id="IPR036138">
    <property type="entry name" value="PBP_dimer_sf"/>
</dbReference>
<dbReference type="Proteomes" id="UP000310334">
    <property type="component" value="Unassembled WGS sequence"/>
</dbReference>
<sequence length="671" mass="74740">MKKLMFVLLLIISMMVLSACTDKPTASDRFSKYIALWNEQKFSEMYDMLTPATKEKITQEEFVQRYADIYDGISAKNLKVTFEKPSEEEQKDKQDSVVYPFSLKMDTVAGEVAFEQDVELKKAEIDKEENWYITWSSSMIFPQLKDGEKVRVSSQPAVRGQIFDQNDKGLAVNGVAHEIGIVPQNIPENREETLAKVSTLLGLELTEIEAKLNQSWVKPDLFVPIKKIDPMNTKLLEQLMAIPSIQKQDVEARVYPVGEAAAHLTGYIGSITAEQLEELEDKGYSSQSMIGKAGLEQVYESRLKGEAGSKIYVNGTDKVIAEKSPVNGEDIKITVNSDLQTSLYEQLKGEPGTAVAIHPKTGETLALVSSPSYNPNEFIYGLSKEKYDSLEKNPLNPMMARFNKTFSPGSSLKPVTAAIGLESGTLSPDRTKVIKGLTWQKDSSWGNYYVTRVSSKVENVNLENALMFSDNIFFAQLALEIGPDKLSEGLKKFGFEEKIDYSFPTNKSTISTEGLNNEPLLADSGYGQGQIQMSPIHLAATYTPFLNEGNMIKPYLEVNPETNTTIWKEQVITPEHADLLLQDLVKVVQDPNGTAYDPHIPGQQLAGKTGTAELKQSKEDKEGKENGWFIGVNTNDPQLLIAMMIEDVKNKGGSHYVVPKVKQVFKEFISN</sequence>
<dbReference type="AlphaFoldDB" id="A0A4S4BT09"/>
<dbReference type="InterPro" id="IPR032710">
    <property type="entry name" value="NTF2-like_dom_sf"/>
</dbReference>